<evidence type="ECO:0000313" key="1">
    <source>
        <dbReference type="EMBL" id="KXU18753.1"/>
    </source>
</evidence>
<comment type="caution">
    <text evidence="1">The sequence shown here is derived from an EMBL/GenBank/DDBJ whole genome shotgun (WGS) entry which is preliminary data.</text>
</comment>
<keyword evidence="2" id="KW-1185">Reference proteome</keyword>
<dbReference type="EMBL" id="LTEB01000016">
    <property type="protein sequence ID" value="KXU18753.1"/>
    <property type="molecule type" value="Genomic_DNA"/>
</dbReference>
<gene>
    <name evidence="1" type="ORF">WM41_0602</name>
</gene>
<evidence type="ECO:0000313" key="2">
    <source>
        <dbReference type="Proteomes" id="UP000070339"/>
    </source>
</evidence>
<protein>
    <submittedName>
        <fullName evidence="1">Uncharacterized protein</fullName>
    </submittedName>
</protein>
<accession>A0ABR5VBQ3</accession>
<sequence length="59" mass="6552">MQHLDAALFHAGDELIVVALRFLDPQDVVEKQLLAVVWSEPLVCQAGAADHYLAEFAYL</sequence>
<dbReference type="Proteomes" id="UP000070339">
    <property type="component" value="Unassembled WGS sequence"/>
</dbReference>
<organism evidence="1 2">
    <name type="scientific">Corynebacterium simulans</name>
    <dbReference type="NCBI Taxonomy" id="146827"/>
    <lineage>
        <taxon>Bacteria</taxon>
        <taxon>Bacillati</taxon>
        <taxon>Actinomycetota</taxon>
        <taxon>Actinomycetes</taxon>
        <taxon>Mycobacteriales</taxon>
        <taxon>Corynebacteriaceae</taxon>
        <taxon>Corynebacterium</taxon>
    </lineage>
</organism>
<name>A0ABR5VBQ3_9CORY</name>
<proteinExistence type="predicted"/>
<reference evidence="1 2" key="1">
    <citation type="journal article" date="2016" name="Int. J. Syst. Evol. Microbiol.">
        <title>Resolving the Complexity of Human Skin Metagenomes Using Single-Molecule Sequencing.</title>
        <authorList>
            <consortium name="NISC Comparative Sequencing Program"/>
            <person name="Tsai Y.C."/>
            <person name="Conlan S."/>
            <person name="Deming C."/>
            <person name="Segre J.A."/>
            <person name="Kong H.H."/>
            <person name="Korlach J."/>
            <person name="Oh J."/>
        </authorList>
    </citation>
    <scope>NUCLEOTIDE SEQUENCE [LARGE SCALE GENOMIC DNA]</scope>
    <source>
        <strain evidence="1 2">1B08</strain>
    </source>
</reference>